<dbReference type="InterPro" id="IPR000182">
    <property type="entry name" value="GNAT_dom"/>
</dbReference>
<dbReference type="GO" id="GO:0005737">
    <property type="term" value="C:cytoplasm"/>
    <property type="evidence" value="ECO:0007669"/>
    <property type="project" value="TreeGrafter"/>
</dbReference>
<dbReference type="PROSITE" id="PS51186">
    <property type="entry name" value="GNAT"/>
    <property type="match status" value="1"/>
</dbReference>
<dbReference type="GO" id="GO:0008999">
    <property type="term" value="F:protein-N-terminal-alanine acetyltransferase activity"/>
    <property type="evidence" value="ECO:0007669"/>
    <property type="project" value="TreeGrafter"/>
</dbReference>
<sequence length="188" mass="21151">MNLPWHFAPLRGERVTLDLVSTDDVEALSAIQGDPAIVRYMLYEARSREQVVAAIERDSAHNSLEKAGDYVQPAIRDADGQLVGTLYFKLASTDDRTAEIGWLLSASARGKGYATESADIFLRVGFEELGLHRIYAELDPRNEASAAVCARLGMRHEAHLRENMWLKGEWVDTAIYAILEQDYRRIRA</sequence>
<evidence type="ECO:0000313" key="2">
    <source>
        <dbReference type="EMBL" id="WOQ70641.1"/>
    </source>
</evidence>
<dbReference type="InterPro" id="IPR051908">
    <property type="entry name" value="Ribosomal_N-acetyltransferase"/>
</dbReference>
<dbReference type="PANTHER" id="PTHR43441:SF11">
    <property type="entry name" value="RIBOSOMAL-PROTEIN-SERINE ACETYLTRANSFERASE"/>
    <property type="match status" value="1"/>
</dbReference>
<evidence type="ECO:0000313" key="3">
    <source>
        <dbReference type="Proteomes" id="UP001329313"/>
    </source>
</evidence>
<dbReference type="GO" id="GO:1990189">
    <property type="term" value="F:protein N-terminal-serine acetyltransferase activity"/>
    <property type="evidence" value="ECO:0007669"/>
    <property type="project" value="TreeGrafter"/>
</dbReference>
<dbReference type="SUPFAM" id="SSF55729">
    <property type="entry name" value="Acyl-CoA N-acyltransferases (Nat)"/>
    <property type="match status" value="1"/>
</dbReference>
<dbReference type="Proteomes" id="UP001329313">
    <property type="component" value="Chromosome"/>
</dbReference>
<evidence type="ECO:0000259" key="1">
    <source>
        <dbReference type="PROSITE" id="PS51186"/>
    </source>
</evidence>
<dbReference type="Gene3D" id="3.40.630.30">
    <property type="match status" value="1"/>
</dbReference>
<dbReference type="Pfam" id="PF13302">
    <property type="entry name" value="Acetyltransf_3"/>
    <property type="match status" value="1"/>
</dbReference>
<name>A0AAU0MIZ7_9MICO</name>
<feature type="domain" description="N-acetyltransferase" evidence="1">
    <location>
        <begin position="15"/>
        <end position="182"/>
    </location>
</feature>
<dbReference type="AlphaFoldDB" id="A0AAU0MIZ7"/>
<organism evidence="2 3">
    <name type="scientific">Microbacterium limosum</name>
    <dbReference type="NCBI Taxonomy" id="3079935"/>
    <lineage>
        <taxon>Bacteria</taxon>
        <taxon>Bacillati</taxon>
        <taxon>Actinomycetota</taxon>
        <taxon>Actinomycetes</taxon>
        <taxon>Micrococcales</taxon>
        <taxon>Microbacteriaceae</taxon>
        <taxon>Microbacterium</taxon>
    </lineage>
</organism>
<reference evidence="2 3" key="1">
    <citation type="submission" date="2023-10" db="EMBL/GenBank/DDBJ databases">
        <title>Y20.</title>
        <authorList>
            <person name="Zhang G."/>
            <person name="Ding Y."/>
        </authorList>
    </citation>
    <scope>NUCLEOTIDE SEQUENCE [LARGE SCALE GENOMIC DNA]</scope>
    <source>
        <strain evidence="2 3">Y20</strain>
    </source>
</reference>
<keyword evidence="3" id="KW-1185">Reference proteome</keyword>
<proteinExistence type="predicted"/>
<dbReference type="PANTHER" id="PTHR43441">
    <property type="entry name" value="RIBOSOMAL-PROTEIN-SERINE ACETYLTRANSFERASE"/>
    <property type="match status" value="1"/>
</dbReference>
<accession>A0AAU0MIZ7</accession>
<dbReference type="InterPro" id="IPR016181">
    <property type="entry name" value="Acyl_CoA_acyltransferase"/>
</dbReference>
<dbReference type="EC" id="2.-.-.-" evidence="2"/>
<gene>
    <name evidence="2" type="ORF">RYJ27_05445</name>
</gene>
<protein>
    <submittedName>
        <fullName evidence="2">GNAT family protein</fullName>
        <ecNumber evidence="2">2.-.-.-</ecNumber>
    </submittedName>
</protein>
<dbReference type="RefSeq" id="WP_292799426.1">
    <property type="nucleotide sequence ID" value="NZ_CP137080.1"/>
</dbReference>
<dbReference type="EMBL" id="CP137080">
    <property type="protein sequence ID" value="WOQ70641.1"/>
    <property type="molecule type" value="Genomic_DNA"/>
</dbReference>
<keyword evidence="2" id="KW-0808">Transferase</keyword>
<dbReference type="KEGG" id="mliy:RYJ27_05445"/>